<evidence type="ECO:0000313" key="1">
    <source>
        <dbReference type="EMBL" id="VDM55087.1"/>
    </source>
</evidence>
<reference evidence="1 2" key="2">
    <citation type="submission" date="2018-11" db="EMBL/GenBank/DDBJ databases">
        <authorList>
            <consortium name="Pathogen Informatics"/>
        </authorList>
    </citation>
    <scope>NUCLEOTIDE SEQUENCE [LARGE SCALE GENOMIC DNA]</scope>
    <source>
        <strain evidence="1 2">Costa Rica</strain>
    </source>
</reference>
<organism evidence="3">
    <name type="scientific">Angiostrongylus costaricensis</name>
    <name type="common">Nematode worm</name>
    <dbReference type="NCBI Taxonomy" id="334426"/>
    <lineage>
        <taxon>Eukaryota</taxon>
        <taxon>Metazoa</taxon>
        <taxon>Ecdysozoa</taxon>
        <taxon>Nematoda</taxon>
        <taxon>Chromadorea</taxon>
        <taxon>Rhabditida</taxon>
        <taxon>Rhabditina</taxon>
        <taxon>Rhabditomorpha</taxon>
        <taxon>Strongyloidea</taxon>
        <taxon>Metastrongylidae</taxon>
        <taxon>Angiostrongylus</taxon>
    </lineage>
</organism>
<evidence type="ECO:0000313" key="3">
    <source>
        <dbReference type="WBParaSite" id="ACOC_0000350101-mRNA-1"/>
    </source>
</evidence>
<dbReference type="Proteomes" id="UP000267027">
    <property type="component" value="Unassembled WGS sequence"/>
</dbReference>
<reference evidence="3" key="1">
    <citation type="submission" date="2017-02" db="UniProtKB">
        <authorList>
            <consortium name="WormBaseParasite"/>
        </authorList>
    </citation>
    <scope>IDENTIFICATION</scope>
</reference>
<name>A0A0R3PGR4_ANGCS</name>
<accession>A0A0R3PGR4</accession>
<evidence type="ECO:0000313" key="2">
    <source>
        <dbReference type="Proteomes" id="UP000267027"/>
    </source>
</evidence>
<sequence length="53" mass="5921">MLPSQVGSILHCSHFNTTQLNWCAVDVRHHQVLMFVGGMVLSIWNTNVDIAAQ</sequence>
<proteinExistence type="predicted"/>
<gene>
    <name evidence="1" type="ORF">ACOC_LOCUS3502</name>
</gene>
<keyword evidence="2" id="KW-1185">Reference proteome</keyword>
<dbReference type="WBParaSite" id="ACOC_0000350101-mRNA-1">
    <property type="protein sequence ID" value="ACOC_0000350101-mRNA-1"/>
    <property type="gene ID" value="ACOC_0000350101"/>
</dbReference>
<protein>
    <submittedName>
        <fullName evidence="1 3">Uncharacterized protein</fullName>
    </submittedName>
</protein>
<dbReference type="AlphaFoldDB" id="A0A0R3PGR4"/>
<dbReference type="EMBL" id="UYYA01001087">
    <property type="protein sequence ID" value="VDM55087.1"/>
    <property type="molecule type" value="Genomic_DNA"/>
</dbReference>